<dbReference type="KEGG" id="bgt:106059845"/>
<gene>
    <name evidence="1" type="primary">106059845</name>
</gene>
<dbReference type="Proteomes" id="UP000076420">
    <property type="component" value="Unassembled WGS sequence"/>
</dbReference>
<proteinExistence type="predicted"/>
<reference evidence="1" key="1">
    <citation type="submission" date="2020-05" db="UniProtKB">
        <authorList>
            <consortium name="EnsemblMetazoa"/>
        </authorList>
    </citation>
    <scope>IDENTIFICATION</scope>
    <source>
        <strain evidence="1">BB02</strain>
    </source>
</reference>
<dbReference type="VEuPathDB" id="VectorBase:BGLAX_047477"/>
<accession>A0A2C9LQ45</accession>
<organism evidence="1 2">
    <name type="scientific">Biomphalaria glabrata</name>
    <name type="common">Bloodfluke planorb</name>
    <name type="synonym">Freshwater snail</name>
    <dbReference type="NCBI Taxonomy" id="6526"/>
    <lineage>
        <taxon>Eukaryota</taxon>
        <taxon>Metazoa</taxon>
        <taxon>Spiralia</taxon>
        <taxon>Lophotrochozoa</taxon>
        <taxon>Mollusca</taxon>
        <taxon>Gastropoda</taxon>
        <taxon>Heterobranchia</taxon>
        <taxon>Euthyneura</taxon>
        <taxon>Panpulmonata</taxon>
        <taxon>Hygrophila</taxon>
        <taxon>Lymnaeoidea</taxon>
        <taxon>Planorbidae</taxon>
        <taxon>Biomphalaria</taxon>
    </lineage>
</organism>
<sequence>MKDALMTSISNISLLPGPQGKPGIVNFSLCVSTSISKTAPSSTTEQTITDLQPETSEAKKYFVMFAYCTYIGATDAQLVFEARTGQYKCLCYGQINSKTFTVCTVHVMMCPR</sequence>
<dbReference type="AlphaFoldDB" id="A0A2C9LQ45"/>
<evidence type="ECO:0000313" key="1">
    <source>
        <dbReference type="EnsemblMetazoa" id="BGLB033605-PA"/>
    </source>
</evidence>
<protein>
    <submittedName>
        <fullName evidence="1">Uncharacterized protein</fullName>
    </submittedName>
</protein>
<evidence type="ECO:0000313" key="2">
    <source>
        <dbReference type="Proteomes" id="UP000076420"/>
    </source>
</evidence>
<name>A0A2C9LQ45_BIOGL</name>
<dbReference type="VEuPathDB" id="VectorBase:BGLB033605"/>
<dbReference type="EnsemblMetazoa" id="BGLB033605-RA">
    <property type="protein sequence ID" value="BGLB033605-PA"/>
    <property type="gene ID" value="BGLB033605"/>
</dbReference>